<evidence type="ECO:0000256" key="2">
    <source>
        <dbReference type="ARBA" id="ARBA00022980"/>
    </source>
</evidence>
<dbReference type="SUPFAM" id="SSF50104">
    <property type="entry name" value="Translation proteins SH3-like domain"/>
    <property type="match status" value="1"/>
</dbReference>
<reference evidence="4" key="1">
    <citation type="submission" date="2015-10" db="EMBL/GenBank/DDBJ databases">
        <title>Complete chloroplast Genomes for Caulerpa racemosa and Codium decorticatum (Bryopsidales, Chlorophyta) and Comparative Analyses of Five Siphonous Green Seaweed Plastomes.</title>
        <authorList>
            <person name="Lam D.W."/>
            <person name="Lopez-Bautista J.M."/>
        </authorList>
    </citation>
    <scope>NUCLEOTIDE SEQUENCE</scope>
</reference>
<dbReference type="PRINTS" id="PR00061">
    <property type="entry name" value="RIBOSOMALL19"/>
</dbReference>
<evidence type="ECO:0000256" key="3">
    <source>
        <dbReference type="ARBA" id="ARBA00023274"/>
    </source>
</evidence>
<dbReference type="AlphaFoldDB" id="A0A1I9LK67"/>
<name>A0A1I9LK67_CAURA</name>
<dbReference type="InterPro" id="IPR001857">
    <property type="entry name" value="Ribosomal_bL19"/>
</dbReference>
<organism evidence="4">
    <name type="scientific">Caulerpa racemosa</name>
    <name type="common">Green alga</name>
    <dbReference type="NCBI Taxonomy" id="76317"/>
    <lineage>
        <taxon>Eukaryota</taxon>
        <taxon>Viridiplantae</taxon>
        <taxon>Chlorophyta</taxon>
        <taxon>core chlorophytes</taxon>
        <taxon>Ulvophyceae</taxon>
        <taxon>TCBD clade</taxon>
        <taxon>Bryopsidales</taxon>
        <taxon>Halimedineae</taxon>
        <taxon>Caulerpaceae</taxon>
        <taxon>Caulerpa</taxon>
    </lineage>
</organism>
<dbReference type="Pfam" id="PF01245">
    <property type="entry name" value="Ribosomal_L19"/>
    <property type="match status" value="1"/>
</dbReference>
<keyword evidence="3" id="KW-0687">Ribonucleoprotein</keyword>
<dbReference type="GeneID" id="30511871"/>
<gene>
    <name evidence="4" type="primary">rpl19</name>
</gene>
<dbReference type="RefSeq" id="YP_009326832.1">
    <property type="nucleotide sequence ID" value="NC_032042.1"/>
</dbReference>
<geneLocation type="chloroplast" evidence="4"/>
<evidence type="ECO:0000313" key="4">
    <source>
        <dbReference type="EMBL" id="ANJ70728.1"/>
    </source>
</evidence>
<dbReference type="PANTHER" id="PTHR15680:SF9">
    <property type="entry name" value="LARGE RIBOSOMAL SUBUNIT PROTEIN BL19M"/>
    <property type="match status" value="1"/>
</dbReference>
<dbReference type="PANTHER" id="PTHR15680">
    <property type="entry name" value="RIBOSOMAL PROTEIN L19"/>
    <property type="match status" value="1"/>
</dbReference>
<dbReference type="InterPro" id="IPR008991">
    <property type="entry name" value="Translation_prot_SH3-like_sf"/>
</dbReference>
<dbReference type="Gene3D" id="2.30.30.790">
    <property type="match status" value="1"/>
</dbReference>
<dbReference type="EMBL" id="KT946602">
    <property type="protein sequence ID" value="ANJ70728.1"/>
    <property type="molecule type" value="Genomic_DNA"/>
</dbReference>
<keyword evidence="2 4" id="KW-0689">Ribosomal protein</keyword>
<dbReference type="GO" id="GO:1990904">
    <property type="term" value="C:ribonucleoprotein complex"/>
    <property type="evidence" value="ECO:0007669"/>
    <property type="project" value="UniProtKB-KW"/>
</dbReference>
<sequence>MKSFSFDPYLKHFEKKKGKTWQFELGDYIKVGFTVMEGTKKKRIQFFQGIVIAIRSSNQKQKMVTLRRPGSFGIERIFPSNSPQIQNLQILQSQKFRRSKLFYLRKSIGKAAFGK</sequence>
<keyword evidence="4" id="KW-0934">Plastid</keyword>
<comment type="similarity">
    <text evidence="1">Belongs to the bacterial ribosomal protein bL19 family.</text>
</comment>
<keyword evidence="4" id="KW-0150">Chloroplast</keyword>
<protein>
    <submittedName>
        <fullName evidence="4">50S ribosomal protein L19</fullName>
    </submittedName>
</protein>
<dbReference type="GO" id="GO:0006412">
    <property type="term" value="P:translation"/>
    <property type="evidence" value="ECO:0007669"/>
    <property type="project" value="InterPro"/>
</dbReference>
<dbReference type="GO" id="GO:0005840">
    <property type="term" value="C:ribosome"/>
    <property type="evidence" value="ECO:0007669"/>
    <property type="project" value="UniProtKB-KW"/>
</dbReference>
<proteinExistence type="inferred from homology"/>
<dbReference type="GO" id="GO:0003735">
    <property type="term" value="F:structural constituent of ribosome"/>
    <property type="evidence" value="ECO:0007669"/>
    <property type="project" value="InterPro"/>
</dbReference>
<evidence type="ECO:0000256" key="1">
    <source>
        <dbReference type="ARBA" id="ARBA00005781"/>
    </source>
</evidence>
<accession>A0A1I9LK67</accession>
<dbReference type="InterPro" id="IPR038657">
    <property type="entry name" value="Ribosomal_bL19_sf"/>
</dbReference>